<comment type="caution">
    <text evidence="2">The sequence shown here is derived from an EMBL/GenBank/DDBJ whole genome shotgun (WGS) entry which is preliminary data.</text>
</comment>
<gene>
    <name evidence="2" type="ORF">BN977_00202</name>
</gene>
<feature type="transmembrane region" description="Helical" evidence="1">
    <location>
        <begin position="12"/>
        <end position="32"/>
    </location>
</feature>
<dbReference type="AlphaFoldDB" id="W9AIX9"/>
<organism evidence="2 3">
    <name type="scientific">Mycolicibacterium cosmeticum</name>
    <dbReference type="NCBI Taxonomy" id="258533"/>
    <lineage>
        <taxon>Bacteria</taxon>
        <taxon>Bacillati</taxon>
        <taxon>Actinomycetota</taxon>
        <taxon>Actinomycetes</taxon>
        <taxon>Mycobacteriales</taxon>
        <taxon>Mycobacteriaceae</taxon>
        <taxon>Mycolicibacterium</taxon>
    </lineage>
</organism>
<reference evidence="2" key="2">
    <citation type="submission" date="2014-03" db="EMBL/GenBank/DDBJ databases">
        <authorList>
            <person name="Urmite Genomes"/>
        </authorList>
    </citation>
    <scope>NUCLEOTIDE SEQUENCE</scope>
    <source>
        <strain evidence="2">DSM 44829</strain>
    </source>
</reference>
<evidence type="ECO:0000256" key="1">
    <source>
        <dbReference type="SAM" id="Phobius"/>
    </source>
</evidence>
<sequence length="87" mass="9412">MHTISERTQFGFKDLAALLAGLAMLVIGFAAITALPDWVARWGTVAVYLTYFLYMSIAGRLFWKGADTAWGAVKGAAAQRATARSPM</sequence>
<proteinExistence type="predicted"/>
<keyword evidence="1" id="KW-1133">Transmembrane helix</keyword>
<keyword evidence="3" id="KW-1185">Reference proteome</keyword>
<dbReference type="RefSeq" id="WP_036395770.1">
    <property type="nucleotide sequence ID" value="NZ_CCBB010000001.1"/>
</dbReference>
<keyword evidence="1" id="KW-0812">Transmembrane</keyword>
<dbReference type="OrthoDB" id="4764457at2"/>
<accession>W9AIX9</accession>
<name>W9AIX9_MYCCO</name>
<protein>
    <submittedName>
        <fullName evidence="2">Uncharacterized protein</fullName>
    </submittedName>
</protein>
<dbReference type="Proteomes" id="UP000028870">
    <property type="component" value="Unassembled WGS sequence"/>
</dbReference>
<dbReference type="EMBL" id="CCBB010000001">
    <property type="protein sequence ID" value="CDO05433.1"/>
    <property type="molecule type" value="Genomic_DNA"/>
</dbReference>
<evidence type="ECO:0000313" key="3">
    <source>
        <dbReference type="Proteomes" id="UP000028870"/>
    </source>
</evidence>
<evidence type="ECO:0000313" key="2">
    <source>
        <dbReference type="EMBL" id="CDO05433.1"/>
    </source>
</evidence>
<reference evidence="2" key="1">
    <citation type="submission" date="2014-03" db="EMBL/GenBank/DDBJ databases">
        <title>Draft Genome Sequence of Mycobacterium cosmeticum DSM 44829.</title>
        <authorList>
            <person name="Croce O."/>
            <person name="Robert C."/>
            <person name="Raoult D."/>
            <person name="Drancourt M."/>
        </authorList>
    </citation>
    <scope>NUCLEOTIDE SEQUENCE [LARGE SCALE GENOMIC DNA]</scope>
    <source>
        <strain evidence="2">DSM 44829</strain>
    </source>
</reference>
<keyword evidence="1" id="KW-0472">Membrane</keyword>